<evidence type="ECO:0000313" key="2">
    <source>
        <dbReference type="Proteomes" id="UP000476411"/>
    </source>
</evidence>
<dbReference type="Proteomes" id="UP000476411">
    <property type="component" value="Chromosome"/>
</dbReference>
<organism evidence="1 2">
    <name type="scientific">Chitinophaga agri</name>
    <dbReference type="NCBI Taxonomy" id="2703787"/>
    <lineage>
        <taxon>Bacteria</taxon>
        <taxon>Pseudomonadati</taxon>
        <taxon>Bacteroidota</taxon>
        <taxon>Chitinophagia</taxon>
        <taxon>Chitinophagales</taxon>
        <taxon>Chitinophagaceae</taxon>
        <taxon>Chitinophaga</taxon>
    </lineage>
</organism>
<dbReference type="KEGG" id="chih:GWR21_28160"/>
<accession>A0A6B9ZNV5</accession>
<proteinExistence type="predicted"/>
<evidence type="ECO:0000313" key="1">
    <source>
        <dbReference type="EMBL" id="QHS63321.1"/>
    </source>
</evidence>
<dbReference type="RefSeq" id="WP_162335037.1">
    <property type="nucleotide sequence ID" value="NZ_CP048113.1"/>
</dbReference>
<sequence>MSETQLDNVTANIIQFIRSIGIPVAFQPITADMFVPGILISKGTIIVDTDQLLYPGDLLHEAGHIAVAMPADRLLMHGNVGAMNDKNKADGEEMMAIAWSYAACVHLNMDPAVVFHRAGYQGSSDWYIEQYTAGNMLYVPVLQWAGFCYDAQQAKVNDTKPFPHMLRWMREADVSVQ</sequence>
<name>A0A6B9ZNV5_9BACT</name>
<keyword evidence="2" id="KW-1185">Reference proteome</keyword>
<dbReference type="AlphaFoldDB" id="A0A6B9ZNV5"/>
<dbReference type="EMBL" id="CP048113">
    <property type="protein sequence ID" value="QHS63321.1"/>
    <property type="molecule type" value="Genomic_DNA"/>
</dbReference>
<reference evidence="1 2" key="1">
    <citation type="submission" date="2020-01" db="EMBL/GenBank/DDBJ databases">
        <title>Complete genome sequence of Chitinophaga sp. H33E-04 isolated from quinoa roots.</title>
        <authorList>
            <person name="Weon H.-Y."/>
            <person name="Lee S.A."/>
        </authorList>
    </citation>
    <scope>NUCLEOTIDE SEQUENCE [LARGE SCALE GENOMIC DNA]</scope>
    <source>
        <strain evidence="1 2">H33E-04</strain>
    </source>
</reference>
<gene>
    <name evidence="1" type="ORF">GWR21_28160</name>
</gene>
<protein>
    <submittedName>
        <fullName evidence="1">Uncharacterized protein</fullName>
    </submittedName>
</protein>